<keyword evidence="1" id="KW-0694">RNA-binding</keyword>
<dbReference type="GO" id="GO:0010468">
    <property type="term" value="P:regulation of gene expression"/>
    <property type="evidence" value="ECO:0007669"/>
    <property type="project" value="UniProtKB-ARBA"/>
</dbReference>
<reference evidence="3" key="1">
    <citation type="submission" date="2020-08" db="EMBL/GenBank/DDBJ databases">
        <title>Multicomponent nature underlies the extraordinary mechanical properties of spider dragline silk.</title>
        <authorList>
            <person name="Kono N."/>
            <person name="Nakamura H."/>
            <person name="Mori M."/>
            <person name="Yoshida Y."/>
            <person name="Ohtoshi R."/>
            <person name="Malay A.D."/>
            <person name="Moran D.A.P."/>
            <person name="Tomita M."/>
            <person name="Numata K."/>
            <person name="Arakawa K."/>
        </authorList>
    </citation>
    <scope>NUCLEOTIDE SEQUENCE</scope>
</reference>
<dbReference type="Gene3D" id="3.30.1370.10">
    <property type="entry name" value="K Homology domain, type 1"/>
    <property type="match status" value="1"/>
</dbReference>
<protein>
    <submittedName>
        <fullName evidence="3">Vigilin</fullName>
    </submittedName>
</protein>
<dbReference type="CDD" id="cd22408">
    <property type="entry name" value="KH-I_Vigilin_rpt4"/>
    <property type="match status" value="1"/>
</dbReference>
<dbReference type="SUPFAM" id="SSF54791">
    <property type="entry name" value="Eukaryotic type KH-domain (KH-domain type I)"/>
    <property type="match status" value="1"/>
</dbReference>
<evidence type="ECO:0000313" key="3">
    <source>
        <dbReference type="EMBL" id="GFT32015.1"/>
    </source>
</evidence>
<dbReference type="Proteomes" id="UP000887013">
    <property type="component" value="Unassembled WGS sequence"/>
</dbReference>
<sequence length="108" mass="11917">MSLPLLEKKKAVAKVKVRIQNIYEERKGNSKNISVEVPINQHKYIIGKSGQTIQEILQETGVSVEMPPPDVQFGTITLKGEQVTLSPALTSVYSKANSVKTKHMDVPS</sequence>
<gene>
    <name evidence="3" type="primary">HDLBP</name>
    <name evidence="3" type="ORF">NPIL_482671</name>
</gene>
<feature type="domain" description="K Homology" evidence="2">
    <location>
        <begin position="29"/>
        <end position="97"/>
    </location>
</feature>
<dbReference type="InterPro" id="IPR036612">
    <property type="entry name" value="KH_dom_type_1_sf"/>
</dbReference>
<dbReference type="PROSITE" id="PS50084">
    <property type="entry name" value="KH_TYPE_1"/>
    <property type="match status" value="1"/>
</dbReference>
<dbReference type="GO" id="GO:0003723">
    <property type="term" value="F:RNA binding"/>
    <property type="evidence" value="ECO:0007669"/>
    <property type="project" value="UniProtKB-UniRule"/>
</dbReference>
<dbReference type="InterPro" id="IPR004088">
    <property type="entry name" value="KH_dom_type_1"/>
</dbReference>
<accession>A0A8X6NUE8</accession>
<dbReference type="Pfam" id="PF00013">
    <property type="entry name" value="KH_1"/>
    <property type="match status" value="1"/>
</dbReference>
<dbReference type="SMART" id="SM00322">
    <property type="entry name" value="KH"/>
    <property type="match status" value="1"/>
</dbReference>
<comment type="caution">
    <text evidence="3">The sequence shown here is derived from an EMBL/GenBank/DDBJ whole genome shotgun (WGS) entry which is preliminary data.</text>
</comment>
<dbReference type="InterPro" id="IPR004087">
    <property type="entry name" value="KH_dom"/>
</dbReference>
<keyword evidence="4" id="KW-1185">Reference proteome</keyword>
<name>A0A8X6NUE8_NEPPI</name>
<evidence type="ECO:0000259" key="2">
    <source>
        <dbReference type="SMART" id="SM00322"/>
    </source>
</evidence>
<proteinExistence type="predicted"/>
<evidence type="ECO:0000313" key="4">
    <source>
        <dbReference type="Proteomes" id="UP000887013"/>
    </source>
</evidence>
<evidence type="ECO:0000256" key="1">
    <source>
        <dbReference type="PROSITE-ProRule" id="PRU00117"/>
    </source>
</evidence>
<dbReference type="EMBL" id="BMAW01061612">
    <property type="protein sequence ID" value="GFT32015.1"/>
    <property type="molecule type" value="Genomic_DNA"/>
</dbReference>
<dbReference type="OrthoDB" id="10027144at2759"/>
<organism evidence="3 4">
    <name type="scientific">Nephila pilipes</name>
    <name type="common">Giant wood spider</name>
    <name type="synonym">Nephila maculata</name>
    <dbReference type="NCBI Taxonomy" id="299642"/>
    <lineage>
        <taxon>Eukaryota</taxon>
        <taxon>Metazoa</taxon>
        <taxon>Ecdysozoa</taxon>
        <taxon>Arthropoda</taxon>
        <taxon>Chelicerata</taxon>
        <taxon>Arachnida</taxon>
        <taxon>Araneae</taxon>
        <taxon>Araneomorphae</taxon>
        <taxon>Entelegynae</taxon>
        <taxon>Araneoidea</taxon>
        <taxon>Nephilidae</taxon>
        <taxon>Nephila</taxon>
    </lineage>
</organism>
<dbReference type="AlphaFoldDB" id="A0A8X6NUE8"/>